<dbReference type="PANTHER" id="PTHR46996:SF6">
    <property type="entry name" value="OS05G0488500 PROTEIN"/>
    <property type="match status" value="1"/>
</dbReference>
<evidence type="ECO:0000313" key="2">
    <source>
        <dbReference type="EMBL" id="KAH9295617.1"/>
    </source>
</evidence>
<proteinExistence type="predicted"/>
<dbReference type="Proteomes" id="UP000824469">
    <property type="component" value="Unassembled WGS sequence"/>
</dbReference>
<keyword evidence="3" id="KW-1185">Reference proteome</keyword>
<organism evidence="2 3">
    <name type="scientific">Taxus chinensis</name>
    <name type="common">Chinese yew</name>
    <name type="synonym">Taxus wallichiana var. chinensis</name>
    <dbReference type="NCBI Taxonomy" id="29808"/>
    <lineage>
        <taxon>Eukaryota</taxon>
        <taxon>Viridiplantae</taxon>
        <taxon>Streptophyta</taxon>
        <taxon>Embryophyta</taxon>
        <taxon>Tracheophyta</taxon>
        <taxon>Spermatophyta</taxon>
        <taxon>Pinopsida</taxon>
        <taxon>Pinidae</taxon>
        <taxon>Conifers II</taxon>
        <taxon>Cupressales</taxon>
        <taxon>Taxaceae</taxon>
        <taxon>Taxus</taxon>
    </lineage>
</organism>
<protein>
    <submittedName>
        <fullName evidence="2">Uncharacterized protein</fullName>
    </submittedName>
</protein>
<reference evidence="2 3" key="1">
    <citation type="journal article" date="2021" name="Nat. Plants">
        <title>The Taxus genome provides insights into paclitaxel biosynthesis.</title>
        <authorList>
            <person name="Xiong X."/>
            <person name="Gou J."/>
            <person name="Liao Q."/>
            <person name="Li Y."/>
            <person name="Zhou Q."/>
            <person name="Bi G."/>
            <person name="Li C."/>
            <person name="Du R."/>
            <person name="Wang X."/>
            <person name="Sun T."/>
            <person name="Guo L."/>
            <person name="Liang H."/>
            <person name="Lu P."/>
            <person name="Wu Y."/>
            <person name="Zhang Z."/>
            <person name="Ro D.K."/>
            <person name="Shang Y."/>
            <person name="Huang S."/>
            <person name="Yan J."/>
        </authorList>
    </citation>
    <scope>NUCLEOTIDE SEQUENCE [LARGE SCALE GENOMIC DNA]</scope>
    <source>
        <strain evidence="2">Ta-2019</strain>
    </source>
</reference>
<name>A0AA38FBP5_TAXCH</name>
<evidence type="ECO:0000313" key="3">
    <source>
        <dbReference type="Proteomes" id="UP000824469"/>
    </source>
</evidence>
<keyword evidence="1" id="KW-0812">Transmembrane</keyword>
<gene>
    <name evidence="2" type="ORF">KI387_039205</name>
</gene>
<keyword evidence="1" id="KW-1133">Transmembrane helix</keyword>
<sequence>MVDCRGLIEFCKAFEQHRNMANSMTLTEQVAYHRQNNHNSRNRKQQQNNSGNNGLNLNHALCEQSSTAAVDIVILLLVLGACGFLFTPYFKYVCREAAQILPATFLLIGEVIYHAPIAYASGAILMFVLVIGGWEIYQYKSRKCENPHCRGLRKAVEFDIQLESEECVKALPPLPDDSVGSGPLELGQDHKELEAELRRMAPPNGRAVLIFRAPCG</sequence>
<keyword evidence="1" id="KW-0472">Membrane</keyword>
<comment type="caution">
    <text evidence="2">The sequence shown here is derived from an EMBL/GenBank/DDBJ whole genome shotgun (WGS) entry which is preliminary data.</text>
</comment>
<dbReference type="OMA" id="TARMEVW"/>
<dbReference type="AlphaFoldDB" id="A0AA38FBP5"/>
<feature type="non-terminal residue" evidence="2">
    <location>
        <position position="216"/>
    </location>
</feature>
<feature type="transmembrane region" description="Helical" evidence="1">
    <location>
        <begin position="111"/>
        <end position="134"/>
    </location>
</feature>
<accession>A0AA38FBP5</accession>
<evidence type="ECO:0000256" key="1">
    <source>
        <dbReference type="SAM" id="Phobius"/>
    </source>
</evidence>
<dbReference type="EMBL" id="JAHRHJ020000011">
    <property type="protein sequence ID" value="KAH9295617.1"/>
    <property type="molecule type" value="Genomic_DNA"/>
</dbReference>
<dbReference type="PANTHER" id="PTHR46996">
    <property type="entry name" value="OS05G0488500 PROTEIN"/>
    <property type="match status" value="1"/>
</dbReference>
<feature type="transmembrane region" description="Helical" evidence="1">
    <location>
        <begin position="68"/>
        <end position="91"/>
    </location>
</feature>